<comment type="caution">
    <text evidence="1">The sequence shown here is derived from an EMBL/GenBank/DDBJ whole genome shotgun (WGS) entry which is preliminary data.</text>
</comment>
<feature type="non-terminal residue" evidence="1">
    <location>
        <position position="49"/>
    </location>
</feature>
<sequence>MMIDIDDGVMKVRVQDEEVSFNLWEAMKDPKDKGVCFKMDAIEEAILDV</sequence>
<dbReference type="Proteomes" id="UP000265520">
    <property type="component" value="Unassembled WGS sequence"/>
</dbReference>
<protein>
    <submittedName>
        <fullName evidence="1">Uncharacterized protein</fullName>
    </submittedName>
</protein>
<evidence type="ECO:0000313" key="2">
    <source>
        <dbReference type="Proteomes" id="UP000265520"/>
    </source>
</evidence>
<keyword evidence="2" id="KW-1185">Reference proteome</keyword>
<evidence type="ECO:0000313" key="1">
    <source>
        <dbReference type="EMBL" id="MCI80774.1"/>
    </source>
</evidence>
<proteinExistence type="predicted"/>
<dbReference type="AlphaFoldDB" id="A0A392UXK9"/>
<name>A0A392UXK9_9FABA</name>
<reference evidence="1 2" key="1">
    <citation type="journal article" date="2018" name="Front. Plant Sci.">
        <title>Red Clover (Trifolium pratense) and Zigzag Clover (T. medium) - A Picture of Genomic Similarities and Differences.</title>
        <authorList>
            <person name="Dluhosova J."/>
            <person name="Istvanek J."/>
            <person name="Nedelnik J."/>
            <person name="Repkova J."/>
        </authorList>
    </citation>
    <scope>NUCLEOTIDE SEQUENCE [LARGE SCALE GENOMIC DNA]</scope>
    <source>
        <strain evidence="2">cv. 10/8</strain>
        <tissue evidence="1">Leaf</tissue>
    </source>
</reference>
<dbReference type="EMBL" id="LXQA011002954">
    <property type="protein sequence ID" value="MCI80774.1"/>
    <property type="molecule type" value="Genomic_DNA"/>
</dbReference>
<accession>A0A392UXK9</accession>
<organism evidence="1 2">
    <name type="scientific">Trifolium medium</name>
    <dbReference type="NCBI Taxonomy" id="97028"/>
    <lineage>
        <taxon>Eukaryota</taxon>
        <taxon>Viridiplantae</taxon>
        <taxon>Streptophyta</taxon>
        <taxon>Embryophyta</taxon>
        <taxon>Tracheophyta</taxon>
        <taxon>Spermatophyta</taxon>
        <taxon>Magnoliopsida</taxon>
        <taxon>eudicotyledons</taxon>
        <taxon>Gunneridae</taxon>
        <taxon>Pentapetalae</taxon>
        <taxon>rosids</taxon>
        <taxon>fabids</taxon>
        <taxon>Fabales</taxon>
        <taxon>Fabaceae</taxon>
        <taxon>Papilionoideae</taxon>
        <taxon>50 kb inversion clade</taxon>
        <taxon>NPAAA clade</taxon>
        <taxon>Hologalegina</taxon>
        <taxon>IRL clade</taxon>
        <taxon>Trifolieae</taxon>
        <taxon>Trifolium</taxon>
    </lineage>
</organism>